<comment type="subcellular location">
    <subcellularLocation>
        <location evidence="13">Cytoplasm</location>
    </subcellularLocation>
</comment>
<dbReference type="SUPFAM" id="SSF52440">
    <property type="entry name" value="PreATP-grasp domain"/>
    <property type="match status" value="1"/>
</dbReference>
<evidence type="ECO:0000313" key="16">
    <source>
        <dbReference type="EMBL" id="GAA1522031.1"/>
    </source>
</evidence>
<evidence type="ECO:0000259" key="15">
    <source>
        <dbReference type="PROSITE" id="PS50975"/>
    </source>
</evidence>
<dbReference type="Gene3D" id="3.30.1490.20">
    <property type="entry name" value="ATP-grasp fold, A domain"/>
    <property type="match status" value="1"/>
</dbReference>
<evidence type="ECO:0000256" key="10">
    <source>
        <dbReference type="ARBA" id="ARBA00022984"/>
    </source>
</evidence>
<dbReference type="PROSITE" id="PS00843">
    <property type="entry name" value="DALA_DALA_LIGASE_1"/>
    <property type="match status" value="1"/>
</dbReference>
<keyword evidence="13" id="KW-0963">Cytoplasm</keyword>
<evidence type="ECO:0000256" key="2">
    <source>
        <dbReference type="ARBA" id="ARBA00001946"/>
    </source>
</evidence>
<keyword evidence="6 14" id="KW-0547">Nucleotide-binding</keyword>
<organism evidence="16 17">
    <name type="scientific">Nocardioides humi</name>
    <dbReference type="NCBI Taxonomy" id="449461"/>
    <lineage>
        <taxon>Bacteria</taxon>
        <taxon>Bacillati</taxon>
        <taxon>Actinomycetota</taxon>
        <taxon>Actinomycetes</taxon>
        <taxon>Propionibacteriales</taxon>
        <taxon>Nocardioidaceae</taxon>
        <taxon>Nocardioides</taxon>
    </lineage>
</organism>
<dbReference type="InterPro" id="IPR011095">
    <property type="entry name" value="Dala_Dala_lig_C"/>
</dbReference>
<dbReference type="HAMAP" id="MF_00047">
    <property type="entry name" value="Dala_Dala_lig"/>
    <property type="match status" value="1"/>
</dbReference>
<evidence type="ECO:0000256" key="14">
    <source>
        <dbReference type="PROSITE-ProRule" id="PRU00409"/>
    </source>
</evidence>
<dbReference type="RefSeq" id="WP_141006745.1">
    <property type="nucleotide sequence ID" value="NZ_BAAAOR010000023.1"/>
</dbReference>
<evidence type="ECO:0000256" key="3">
    <source>
        <dbReference type="ARBA" id="ARBA00010871"/>
    </source>
</evidence>
<evidence type="ECO:0000313" key="17">
    <source>
        <dbReference type="Proteomes" id="UP001500842"/>
    </source>
</evidence>
<feature type="domain" description="ATP-grasp" evidence="15">
    <location>
        <begin position="154"/>
        <end position="364"/>
    </location>
</feature>
<dbReference type="Gene3D" id="3.30.470.20">
    <property type="entry name" value="ATP-grasp fold, B domain"/>
    <property type="match status" value="1"/>
</dbReference>
<dbReference type="SUPFAM" id="SSF56059">
    <property type="entry name" value="Glutathione synthetase ATP-binding domain-like"/>
    <property type="match status" value="1"/>
</dbReference>
<reference evidence="16 17" key="1">
    <citation type="journal article" date="2019" name="Int. J. Syst. Evol. Microbiol.">
        <title>The Global Catalogue of Microorganisms (GCM) 10K type strain sequencing project: providing services to taxonomists for standard genome sequencing and annotation.</title>
        <authorList>
            <consortium name="The Broad Institute Genomics Platform"/>
            <consortium name="The Broad Institute Genome Sequencing Center for Infectious Disease"/>
            <person name="Wu L."/>
            <person name="Ma J."/>
        </authorList>
    </citation>
    <scope>NUCLEOTIDE SEQUENCE [LARGE SCALE GENOMIC DNA]</scope>
    <source>
        <strain evidence="16 17">JCM 14942</strain>
    </source>
</reference>
<evidence type="ECO:0000256" key="7">
    <source>
        <dbReference type="ARBA" id="ARBA00022840"/>
    </source>
</evidence>
<dbReference type="Pfam" id="PF07478">
    <property type="entry name" value="Dala_Dala_lig_C"/>
    <property type="match status" value="1"/>
</dbReference>
<dbReference type="PIRSF" id="PIRSF039102">
    <property type="entry name" value="Ddl/VanB"/>
    <property type="match status" value="1"/>
</dbReference>
<dbReference type="EC" id="6.3.2.4" evidence="13"/>
<dbReference type="EMBL" id="BAAAOR010000023">
    <property type="protein sequence ID" value="GAA1522031.1"/>
    <property type="molecule type" value="Genomic_DNA"/>
</dbReference>
<keyword evidence="4 13" id="KW-0436">Ligase</keyword>
<keyword evidence="5" id="KW-0479">Metal-binding</keyword>
<keyword evidence="8" id="KW-0460">Magnesium</keyword>
<comment type="catalytic activity">
    <reaction evidence="13">
        <text>2 D-alanine + ATP = D-alanyl-D-alanine + ADP + phosphate + H(+)</text>
        <dbReference type="Rhea" id="RHEA:11224"/>
        <dbReference type="ChEBI" id="CHEBI:15378"/>
        <dbReference type="ChEBI" id="CHEBI:30616"/>
        <dbReference type="ChEBI" id="CHEBI:43474"/>
        <dbReference type="ChEBI" id="CHEBI:57416"/>
        <dbReference type="ChEBI" id="CHEBI:57822"/>
        <dbReference type="ChEBI" id="CHEBI:456216"/>
        <dbReference type="EC" id="6.3.2.4"/>
    </reaction>
</comment>
<keyword evidence="9 13" id="KW-0133">Cell shape</keyword>
<dbReference type="Pfam" id="PF01820">
    <property type="entry name" value="Dala_Dala_lig_N"/>
    <property type="match status" value="1"/>
</dbReference>
<comment type="cofactor">
    <cofactor evidence="1">
        <name>Mn(2+)</name>
        <dbReference type="ChEBI" id="CHEBI:29035"/>
    </cofactor>
</comment>
<dbReference type="PANTHER" id="PTHR23132:SF25">
    <property type="entry name" value="D-ALANINE--D-ALANINE LIGASE A"/>
    <property type="match status" value="1"/>
</dbReference>
<dbReference type="Proteomes" id="UP001500842">
    <property type="component" value="Unassembled WGS sequence"/>
</dbReference>
<protein>
    <recommendedName>
        <fullName evidence="13">D-alanine--D-alanine ligase</fullName>
        <ecNumber evidence="13">6.3.2.4</ecNumber>
    </recommendedName>
    <alternativeName>
        <fullName evidence="13">D-Ala-D-Ala ligase</fullName>
    </alternativeName>
    <alternativeName>
        <fullName evidence="13">D-alanylalanine synthetase</fullName>
    </alternativeName>
</protein>
<keyword evidence="12 13" id="KW-0961">Cell wall biogenesis/degradation</keyword>
<evidence type="ECO:0000256" key="8">
    <source>
        <dbReference type="ARBA" id="ARBA00022842"/>
    </source>
</evidence>
<keyword evidence="10 13" id="KW-0573">Peptidoglycan synthesis</keyword>
<evidence type="ECO:0000256" key="9">
    <source>
        <dbReference type="ARBA" id="ARBA00022960"/>
    </source>
</evidence>
<dbReference type="InterPro" id="IPR011127">
    <property type="entry name" value="Dala_Dala_lig_N"/>
</dbReference>
<dbReference type="NCBIfam" id="NF002528">
    <property type="entry name" value="PRK01966.1-4"/>
    <property type="match status" value="1"/>
</dbReference>
<comment type="caution">
    <text evidence="16">The sequence shown here is derived from an EMBL/GenBank/DDBJ whole genome shotgun (WGS) entry which is preliminary data.</text>
</comment>
<dbReference type="PROSITE" id="PS50975">
    <property type="entry name" value="ATP_GRASP"/>
    <property type="match status" value="1"/>
</dbReference>
<comment type="cofactor">
    <cofactor evidence="2">
        <name>Mg(2+)</name>
        <dbReference type="ChEBI" id="CHEBI:18420"/>
    </cofactor>
</comment>
<evidence type="ECO:0000256" key="11">
    <source>
        <dbReference type="ARBA" id="ARBA00023211"/>
    </source>
</evidence>
<dbReference type="PANTHER" id="PTHR23132">
    <property type="entry name" value="D-ALANINE--D-ALANINE LIGASE"/>
    <property type="match status" value="1"/>
</dbReference>
<accession>A0ABN2AM87</accession>
<dbReference type="InterPro" id="IPR013815">
    <property type="entry name" value="ATP_grasp_subdomain_1"/>
</dbReference>
<evidence type="ECO:0000256" key="1">
    <source>
        <dbReference type="ARBA" id="ARBA00001936"/>
    </source>
</evidence>
<evidence type="ECO:0000256" key="5">
    <source>
        <dbReference type="ARBA" id="ARBA00022723"/>
    </source>
</evidence>
<dbReference type="GO" id="GO:0016874">
    <property type="term" value="F:ligase activity"/>
    <property type="evidence" value="ECO:0007669"/>
    <property type="project" value="UniProtKB-KW"/>
</dbReference>
<dbReference type="InterPro" id="IPR016185">
    <property type="entry name" value="PreATP-grasp_dom_sf"/>
</dbReference>
<evidence type="ECO:0000256" key="12">
    <source>
        <dbReference type="ARBA" id="ARBA00023316"/>
    </source>
</evidence>
<comment type="similarity">
    <text evidence="3 13">Belongs to the D-alanine--D-alanine ligase family.</text>
</comment>
<dbReference type="PROSITE" id="PS00844">
    <property type="entry name" value="DALA_DALA_LIGASE_2"/>
    <property type="match status" value="1"/>
</dbReference>
<sequence length="374" mass="40173">MSSPTGRRVRVAVVFGGRSSEHAISCVTAGSVLQAIDREKYDVVPIGIATDGRWVLEADDPQRHRITGPGQLPSVDADRAPVTLARTTEGTDLVVSDAAETPRALGEVDVVFPLLHGPWGEDGTIQGLFEMSDVRYVGSGVLASAVSMDKAFMKIVLRDAGLPVMPSETVTAREWRRDPVAVRARLSALGYPLFVKPARGGSSIGIAKAHTPDEIDEAIEGALVHDPKVLVEVSAEGAREVECGVLESLDGGAETSLPAEIRITGDHEFYDFEAKYLPEEHTELDVPAVLPEGVEARMREMAARAFLAVGCEGLARVDFFLMPDGALVVNELNTMPGFTPLSMFPQMWAATGVSYGELVDRLLTLALQRDTGLR</sequence>
<dbReference type="InterPro" id="IPR011761">
    <property type="entry name" value="ATP-grasp"/>
</dbReference>
<proteinExistence type="inferred from homology"/>
<gene>
    <name evidence="13" type="primary">ddl</name>
    <name evidence="16" type="ORF">GCM10009788_27370</name>
</gene>
<dbReference type="InterPro" id="IPR000291">
    <property type="entry name" value="D-Ala_lig_Van_CS"/>
</dbReference>
<dbReference type="InterPro" id="IPR005905">
    <property type="entry name" value="D_ala_D_ala"/>
</dbReference>
<dbReference type="NCBIfam" id="TIGR01205">
    <property type="entry name" value="D_ala_D_alaTIGR"/>
    <property type="match status" value="1"/>
</dbReference>
<evidence type="ECO:0000256" key="13">
    <source>
        <dbReference type="HAMAP-Rule" id="MF_00047"/>
    </source>
</evidence>
<comment type="function">
    <text evidence="13">Cell wall formation.</text>
</comment>
<evidence type="ECO:0000256" key="6">
    <source>
        <dbReference type="ARBA" id="ARBA00022741"/>
    </source>
</evidence>
<keyword evidence="11" id="KW-0464">Manganese</keyword>
<keyword evidence="7 14" id="KW-0067">ATP-binding</keyword>
<comment type="pathway">
    <text evidence="13">Cell wall biogenesis; peptidoglycan biosynthesis.</text>
</comment>
<dbReference type="Gene3D" id="3.40.50.20">
    <property type="match status" value="1"/>
</dbReference>
<name>A0ABN2AM87_9ACTN</name>
<evidence type="ECO:0000256" key="4">
    <source>
        <dbReference type="ARBA" id="ARBA00022598"/>
    </source>
</evidence>
<keyword evidence="17" id="KW-1185">Reference proteome</keyword>